<organism evidence="1 2">
    <name type="scientific">Zizania palustris</name>
    <name type="common">Northern wild rice</name>
    <dbReference type="NCBI Taxonomy" id="103762"/>
    <lineage>
        <taxon>Eukaryota</taxon>
        <taxon>Viridiplantae</taxon>
        <taxon>Streptophyta</taxon>
        <taxon>Embryophyta</taxon>
        <taxon>Tracheophyta</taxon>
        <taxon>Spermatophyta</taxon>
        <taxon>Magnoliopsida</taxon>
        <taxon>Liliopsida</taxon>
        <taxon>Poales</taxon>
        <taxon>Poaceae</taxon>
        <taxon>BOP clade</taxon>
        <taxon>Oryzoideae</taxon>
        <taxon>Oryzeae</taxon>
        <taxon>Zizaniinae</taxon>
        <taxon>Zizania</taxon>
    </lineage>
</organism>
<dbReference type="Proteomes" id="UP000729402">
    <property type="component" value="Unassembled WGS sequence"/>
</dbReference>
<keyword evidence="2" id="KW-1185">Reference proteome</keyword>
<proteinExistence type="predicted"/>
<dbReference type="AlphaFoldDB" id="A0A8J5WGF7"/>
<dbReference type="PANTHER" id="PTHR31009">
    <property type="entry name" value="S-ADENOSYL-L-METHIONINE:CARBOXYL METHYLTRANSFERASE FAMILY PROTEIN"/>
    <property type="match status" value="1"/>
</dbReference>
<dbReference type="InterPro" id="IPR005299">
    <property type="entry name" value="MeTrfase_7"/>
</dbReference>
<sequence length="131" mass="14713">MHAGQVPEHLDGSMNEGNIHIAATTPPLVARLYRDQFETDFSRFLRMRCRELVPGGRMVLTILGRQRDEVVTAGGLTTVFDLLAQGMRTLVAQGRVDKEKMDSFNLPIYNPSIDELKLLVKKSEMLVISDI</sequence>
<dbReference type="OrthoDB" id="1523883at2759"/>
<accession>A0A8J5WGF7</accession>
<comment type="caution">
    <text evidence="1">The sequence shown here is derived from an EMBL/GenBank/DDBJ whole genome shotgun (WGS) entry which is preliminary data.</text>
</comment>
<dbReference type="GO" id="GO:0008168">
    <property type="term" value="F:methyltransferase activity"/>
    <property type="evidence" value="ECO:0007669"/>
    <property type="project" value="InterPro"/>
</dbReference>
<reference evidence="1" key="2">
    <citation type="submission" date="2021-02" db="EMBL/GenBank/DDBJ databases">
        <authorList>
            <person name="Kimball J.A."/>
            <person name="Haas M.W."/>
            <person name="Macchietto M."/>
            <person name="Kono T."/>
            <person name="Duquette J."/>
            <person name="Shao M."/>
        </authorList>
    </citation>
    <scope>NUCLEOTIDE SEQUENCE</scope>
    <source>
        <tissue evidence="1">Fresh leaf tissue</tissue>
    </source>
</reference>
<evidence type="ECO:0000313" key="2">
    <source>
        <dbReference type="Proteomes" id="UP000729402"/>
    </source>
</evidence>
<name>A0A8J5WGF7_ZIZPA</name>
<evidence type="ECO:0000313" key="1">
    <source>
        <dbReference type="EMBL" id="KAG8089675.1"/>
    </source>
</evidence>
<reference evidence="1" key="1">
    <citation type="journal article" date="2021" name="bioRxiv">
        <title>Whole Genome Assembly and Annotation of Northern Wild Rice, Zizania palustris L., Supports a Whole Genome Duplication in the Zizania Genus.</title>
        <authorList>
            <person name="Haas M."/>
            <person name="Kono T."/>
            <person name="Macchietto M."/>
            <person name="Millas R."/>
            <person name="McGilp L."/>
            <person name="Shao M."/>
            <person name="Duquette J."/>
            <person name="Hirsch C.N."/>
            <person name="Kimball J."/>
        </authorList>
    </citation>
    <scope>NUCLEOTIDE SEQUENCE</scope>
    <source>
        <tissue evidence="1">Fresh leaf tissue</tissue>
    </source>
</reference>
<gene>
    <name evidence="1" type="ORF">GUJ93_ZPchr0011g28729</name>
</gene>
<protein>
    <submittedName>
        <fullName evidence="1">Uncharacterized protein</fullName>
    </submittedName>
</protein>
<dbReference type="Pfam" id="PF03492">
    <property type="entry name" value="Methyltransf_7"/>
    <property type="match status" value="1"/>
</dbReference>
<dbReference type="EMBL" id="JAAALK010000081">
    <property type="protein sequence ID" value="KAG8089675.1"/>
    <property type="molecule type" value="Genomic_DNA"/>
</dbReference>